<dbReference type="Gramene" id="TRITD7Bv1G042820.2">
    <property type="protein sequence ID" value="TRITD7Bv1G042820.2"/>
    <property type="gene ID" value="TRITD7Bv1G042820"/>
</dbReference>
<feature type="region of interest" description="Disordered" evidence="1">
    <location>
        <begin position="39"/>
        <end position="80"/>
    </location>
</feature>
<organism evidence="2 3">
    <name type="scientific">Triticum turgidum subsp. durum</name>
    <name type="common">Durum wheat</name>
    <name type="synonym">Triticum durum</name>
    <dbReference type="NCBI Taxonomy" id="4567"/>
    <lineage>
        <taxon>Eukaryota</taxon>
        <taxon>Viridiplantae</taxon>
        <taxon>Streptophyta</taxon>
        <taxon>Embryophyta</taxon>
        <taxon>Tracheophyta</taxon>
        <taxon>Spermatophyta</taxon>
        <taxon>Magnoliopsida</taxon>
        <taxon>Liliopsida</taxon>
        <taxon>Poales</taxon>
        <taxon>Poaceae</taxon>
        <taxon>BOP clade</taxon>
        <taxon>Pooideae</taxon>
        <taxon>Triticodae</taxon>
        <taxon>Triticeae</taxon>
        <taxon>Triticinae</taxon>
        <taxon>Triticum</taxon>
    </lineage>
</organism>
<name>A0A9R1BXL4_TRITD</name>
<dbReference type="Proteomes" id="UP000324705">
    <property type="component" value="Chromosome 7B"/>
</dbReference>
<protein>
    <submittedName>
        <fullName evidence="2">Uncharacterized protein</fullName>
    </submittedName>
</protein>
<feature type="region of interest" description="Disordered" evidence="1">
    <location>
        <begin position="1"/>
        <end position="23"/>
    </location>
</feature>
<keyword evidence="3" id="KW-1185">Reference proteome</keyword>
<dbReference type="EMBL" id="LT934124">
    <property type="protein sequence ID" value="VAI84779.1"/>
    <property type="molecule type" value="Genomic_DNA"/>
</dbReference>
<reference evidence="2 3" key="1">
    <citation type="submission" date="2017-09" db="EMBL/GenBank/DDBJ databases">
        <authorList>
            <consortium name="International Durum Wheat Genome Sequencing Consortium (IDWGSC)"/>
            <person name="Milanesi L."/>
        </authorList>
    </citation>
    <scope>NUCLEOTIDE SEQUENCE [LARGE SCALE GENOMIC DNA]</scope>
    <source>
        <strain evidence="3">cv. Svevo</strain>
    </source>
</reference>
<feature type="compositionally biased region" description="Basic residues" evidence="1">
    <location>
        <begin position="48"/>
        <end position="66"/>
    </location>
</feature>
<sequence>MASKWVRPEVSSTPRSGPSTRSYHFPFFRSLIILSRGRAGVPAVRGDGRRHRHLRLQPPPQHHRQPRSQGQQDGEGSGSA</sequence>
<gene>
    <name evidence="2" type="ORF">TRITD_7Bv1G042820</name>
</gene>
<proteinExistence type="predicted"/>
<evidence type="ECO:0000313" key="2">
    <source>
        <dbReference type="EMBL" id="VAI84779.1"/>
    </source>
</evidence>
<accession>A0A9R1BXL4</accession>
<feature type="compositionally biased region" description="Low complexity" evidence="1">
    <location>
        <begin position="11"/>
        <end position="22"/>
    </location>
</feature>
<evidence type="ECO:0000256" key="1">
    <source>
        <dbReference type="SAM" id="MobiDB-lite"/>
    </source>
</evidence>
<evidence type="ECO:0000313" key="3">
    <source>
        <dbReference type="Proteomes" id="UP000324705"/>
    </source>
</evidence>
<dbReference type="AlphaFoldDB" id="A0A9R1BXL4"/>